<dbReference type="EMBL" id="VRZA01000003">
    <property type="protein sequence ID" value="TXS94004.1"/>
    <property type="molecule type" value="Genomic_DNA"/>
</dbReference>
<dbReference type="PANTHER" id="PTHR42830:SF2">
    <property type="entry name" value="OSMC_OHR FAMILY PROTEIN"/>
    <property type="match status" value="1"/>
</dbReference>
<dbReference type="PANTHER" id="PTHR42830">
    <property type="entry name" value="OSMOTICALLY INDUCIBLE FAMILY PROTEIN"/>
    <property type="match status" value="1"/>
</dbReference>
<dbReference type="Gene3D" id="3.30.300.20">
    <property type="match status" value="1"/>
</dbReference>
<dbReference type="Pfam" id="PF02566">
    <property type="entry name" value="OsmC"/>
    <property type="match status" value="1"/>
</dbReference>
<reference evidence="1 2" key="1">
    <citation type="submission" date="2019-08" db="EMBL/GenBank/DDBJ databases">
        <title>Parahaliea maris sp. nov., isolated from the surface seawater.</title>
        <authorList>
            <person name="Liu Y."/>
        </authorList>
    </citation>
    <scope>NUCLEOTIDE SEQUENCE [LARGE SCALE GENOMIC DNA]</scope>
    <source>
        <strain evidence="1 2">HSLHS9</strain>
    </source>
</reference>
<dbReference type="RefSeq" id="WP_148068346.1">
    <property type="nucleotide sequence ID" value="NZ_VRZA01000003.1"/>
</dbReference>
<evidence type="ECO:0000313" key="1">
    <source>
        <dbReference type="EMBL" id="TXS94004.1"/>
    </source>
</evidence>
<gene>
    <name evidence="1" type="ORF">FV139_10305</name>
</gene>
<sequence length="145" mass="15570">MQELPHHYRVTARAGDSGNVVLCSEGLDDMATAPPAEFGGPGDLWSPESLLVGAVADCFVLTFRAVARASRLDWVSLDCAAEGVLERVDRVTRFTRVELVVSLRIPQGGPVEQAERLLHKAEAGCLITNSMTCEVALACTVEESD</sequence>
<proteinExistence type="predicted"/>
<dbReference type="InterPro" id="IPR015946">
    <property type="entry name" value="KH_dom-like_a/b"/>
</dbReference>
<dbReference type="InterPro" id="IPR036102">
    <property type="entry name" value="OsmC/Ohrsf"/>
</dbReference>
<accession>A0A5C9A1X7</accession>
<name>A0A5C9A1X7_9GAMM</name>
<dbReference type="Proteomes" id="UP000321039">
    <property type="component" value="Unassembled WGS sequence"/>
</dbReference>
<evidence type="ECO:0000313" key="2">
    <source>
        <dbReference type="Proteomes" id="UP000321039"/>
    </source>
</evidence>
<comment type="caution">
    <text evidence="1">The sequence shown here is derived from an EMBL/GenBank/DDBJ whole genome shotgun (WGS) entry which is preliminary data.</text>
</comment>
<dbReference type="InterPro" id="IPR052707">
    <property type="entry name" value="OsmC_Ohr_Peroxiredoxin"/>
</dbReference>
<organism evidence="1 2">
    <name type="scientific">Parahaliea maris</name>
    <dbReference type="NCBI Taxonomy" id="2716870"/>
    <lineage>
        <taxon>Bacteria</taxon>
        <taxon>Pseudomonadati</taxon>
        <taxon>Pseudomonadota</taxon>
        <taxon>Gammaproteobacteria</taxon>
        <taxon>Cellvibrionales</taxon>
        <taxon>Halieaceae</taxon>
        <taxon>Parahaliea</taxon>
    </lineage>
</organism>
<dbReference type="AlphaFoldDB" id="A0A5C9A1X7"/>
<keyword evidence="2" id="KW-1185">Reference proteome</keyword>
<dbReference type="InterPro" id="IPR003718">
    <property type="entry name" value="OsmC/Ohr_fam"/>
</dbReference>
<dbReference type="SUPFAM" id="SSF82784">
    <property type="entry name" value="OsmC-like"/>
    <property type="match status" value="1"/>
</dbReference>
<protein>
    <submittedName>
        <fullName evidence="1">OsmC family peroxiredoxin</fullName>
    </submittedName>
</protein>